<keyword evidence="1" id="KW-0175">Coiled coil</keyword>
<dbReference type="RefSeq" id="WP_046151559.1">
    <property type="nucleotide sequence ID" value="NZ_FMYE01000007.1"/>
</dbReference>
<name>A0A1G6G2V2_BACOV</name>
<dbReference type="AlphaFoldDB" id="A0A1G6G2V2"/>
<protein>
    <submittedName>
        <fullName evidence="2">Uncharacterized protein</fullName>
    </submittedName>
</protein>
<evidence type="ECO:0000256" key="1">
    <source>
        <dbReference type="SAM" id="Coils"/>
    </source>
</evidence>
<dbReference type="EMBL" id="FMYE01000007">
    <property type="protein sequence ID" value="SDB76189.1"/>
    <property type="molecule type" value="Genomic_DNA"/>
</dbReference>
<proteinExistence type="predicted"/>
<accession>A0A1G6G2V2</accession>
<gene>
    <name evidence="2" type="ORF">SAMN05192581_100711</name>
</gene>
<dbReference type="Proteomes" id="UP000183670">
    <property type="component" value="Unassembled WGS sequence"/>
</dbReference>
<evidence type="ECO:0000313" key="3">
    <source>
        <dbReference type="Proteomes" id="UP000183670"/>
    </source>
</evidence>
<sequence length="849" mass="96382">MKRFQVIIAILFCVIVSARAQYYSINYDKQTIAAMAAAYNAEAVTEGYYNEQVQKILQHYNAAEVASAGIFASKFLERKALTNLGIWSSSTENYFYKRIYHMVSDKIMPKIWTVAGLMIKSPQTAMYWGSYLMKICDDTKNLCMQFESVVTNSSLSFSDVAFLQINQEIASILKLSEIGNIDFEAMLKDFSNIPTNFSKDDLKADLDNLYSSGANLAAAGTTNLGETLMQSSQFNSLFSGKMSSAIDIAKNYANTFEKFEKDAGGVLLEAIGGSDNVSALFSFSNYNMTSWISDYVDGVMGQYYTQRWYIYRRDQGRIVLCDYYPPTGKDDIISGPHWTRFDTSDPNFYPNSSQMETVLRNSENMAGWSRNRIQQLNNSNDGNTYSMNYWWSSYIITRNNRQTKKAYAYEIHVTKSWNHTEEIYEDVFDSYSMDLNTFKAQLEARLSDFNDNENGYTYYIGSDSKKYYQTTDAAKLKGCETVTISVTCSDGVTLGSGTTNYKCSSCSGSLNNHSKDCAMSTTISESNLDTSELDAMEQEAKSAISKLELEIAALEEQNKTLLQYIASASVNDASRYREQYNQNSNNIAELKKELTTWQQKLNDITNAKAEASNDNSVATDDYYRIPAIMADCKSAYNLTWQGQGSWNGYTYIRKATMPNINGVITFTATLSIARKPKYFLGIKIHRAIMQISWSLTSEYTDTSVVDVLTLDPNKSEQQKADEVNKRISEIAREYPSCKITTEYAKTEPAETDNTDDTRHLLWSSDRLNIAMEIDSRITQIYADLVSLEKMMHYKRNIIDVLLDIAPYVNADQGRRLTLVEECRKRWLRKAASTKHSDSYNGKYEEENDQ</sequence>
<evidence type="ECO:0000313" key="2">
    <source>
        <dbReference type="EMBL" id="SDB76189.1"/>
    </source>
</evidence>
<organism evidence="2 3">
    <name type="scientific">Bacteroides ovatus</name>
    <dbReference type="NCBI Taxonomy" id="28116"/>
    <lineage>
        <taxon>Bacteria</taxon>
        <taxon>Pseudomonadati</taxon>
        <taxon>Bacteroidota</taxon>
        <taxon>Bacteroidia</taxon>
        <taxon>Bacteroidales</taxon>
        <taxon>Bacteroidaceae</taxon>
        <taxon>Bacteroides</taxon>
    </lineage>
</organism>
<reference evidence="2 3" key="1">
    <citation type="submission" date="2016-10" db="EMBL/GenBank/DDBJ databases">
        <authorList>
            <person name="de Groot N.N."/>
        </authorList>
    </citation>
    <scope>NUCLEOTIDE SEQUENCE [LARGE SCALE GENOMIC DNA]</scope>
    <source>
        <strain evidence="2 3">NLAE-zl-C500</strain>
    </source>
</reference>
<feature type="coiled-coil region" evidence="1">
    <location>
        <begin position="537"/>
        <end position="614"/>
    </location>
</feature>